<name>A0ABU4RSW7_9GAMM</name>
<gene>
    <name evidence="4" type="ORF">SCD92_01305</name>
</gene>
<keyword evidence="5" id="KW-1185">Reference proteome</keyword>
<dbReference type="PANTHER" id="PTHR43156">
    <property type="entry name" value="STAGE II SPORULATION PROTEIN E-RELATED"/>
    <property type="match status" value="1"/>
</dbReference>
<sequence>MSVQDCHAEQKILVVDDDELLLTLIETVLADEGYRIETASSYQLAQKALLANTHFDLILLDQYLSDGFGTDLLRLMNEKSVACEPPVLMIGGGDDSGLLEECFSLGIADYIVKPLHLELLKLKVDTLLREQQLQEQLESRHNQVSTLLENIRQDQEMARFVYEHLMSRYHEPLPNITANIIPHSVFSGDMILSVTSPSGNVLALVADATGHGLAAALTMIPVIPAFATMASKGISLPLIVSEINEKLLLETPDNRFVAAVAIELDIQRGRLRVWNGGMPDAYWIPDDGSEITAFPSTNLPLGVVERGDFTSAGQSLGGIEAGELIIMSDGVTDILYSNGEKPEAQVRRTLGENAKGARFSALLNLMGPLSGEPEDDISLFSLDHSSVKSVEGLAPVVSVKCLNWSMTQTGAQLADNSLVSLASQAWNSALLPADKQQVAFTILTELVNNSLDHGLLGLDSRLKEDAENFEVYLRERELRFGDLANTDYICVELELDQKQLTILVKDSGAGYTFVGDKKMQGELSGRGLALIESLCDEFEVAAPGNIAKAIIKLVHN</sequence>
<dbReference type="Gene3D" id="3.40.50.2300">
    <property type="match status" value="1"/>
</dbReference>
<accession>A0ABU4RSW7</accession>
<dbReference type="InterPro" id="IPR036890">
    <property type="entry name" value="HATPase_C_sf"/>
</dbReference>
<evidence type="ECO:0000259" key="3">
    <source>
        <dbReference type="PROSITE" id="PS50110"/>
    </source>
</evidence>
<dbReference type="InterPro" id="IPR003594">
    <property type="entry name" value="HATPase_dom"/>
</dbReference>
<reference evidence="4 5" key="1">
    <citation type="submission" date="2023-11" db="EMBL/GenBank/DDBJ databases">
        <title>Gilvimarinus fulvus sp. nov., isolated from the surface of Kelp.</title>
        <authorList>
            <person name="Sun Y.Y."/>
            <person name="Gong Y."/>
            <person name="Du Z.J."/>
        </authorList>
    </citation>
    <scope>NUCLEOTIDE SEQUENCE [LARGE SCALE GENOMIC DNA]</scope>
    <source>
        <strain evidence="4 5">SDUM040013</strain>
    </source>
</reference>
<dbReference type="Pfam" id="PF13581">
    <property type="entry name" value="HATPase_c_2"/>
    <property type="match status" value="1"/>
</dbReference>
<proteinExistence type="predicted"/>
<dbReference type="EMBL" id="JAXAFO010000001">
    <property type="protein sequence ID" value="MDX6847975.1"/>
    <property type="molecule type" value="Genomic_DNA"/>
</dbReference>
<dbReference type="SMART" id="SM00331">
    <property type="entry name" value="PP2C_SIG"/>
    <property type="match status" value="1"/>
</dbReference>
<feature type="modified residue" description="4-aspartylphosphate" evidence="2">
    <location>
        <position position="61"/>
    </location>
</feature>
<dbReference type="Gene3D" id="3.30.565.10">
    <property type="entry name" value="Histidine kinase-like ATPase, C-terminal domain"/>
    <property type="match status" value="1"/>
</dbReference>
<comment type="caution">
    <text evidence="4">The sequence shown here is derived from an EMBL/GenBank/DDBJ whole genome shotgun (WGS) entry which is preliminary data.</text>
</comment>
<dbReference type="SUPFAM" id="SSF52172">
    <property type="entry name" value="CheY-like"/>
    <property type="match status" value="1"/>
</dbReference>
<dbReference type="RefSeq" id="WP_302724569.1">
    <property type="nucleotide sequence ID" value="NZ_JAULRU010000797.1"/>
</dbReference>
<evidence type="ECO:0000313" key="5">
    <source>
        <dbReference type="Proteomes" id="UP001273505"/>
    </source>
</evidence>
<dbReference type="SUPFAM" id="SSF55874">
    <property type="entry name" value="ATPase domain of HSP90 chaperone/DNA topoisomerase II/histidine kinase"/>
    <property type="match status" value="1"/>
</dbReference>
<evidence type="ECO:0000256" key="1">
    <source>
        <dbReference type="ARBA" id="ARBA00022801"/>
    </source>
</evidence>
<protein>
    <submittedName>
        <fullName evidence="4">Fused response regulator/phosphatase</fullName>
    </submittedName>
</protein>
<dbReference type="InterPro" id="IPR001789">
    <property type="entry name" value="Sig_transdc_resp-reg_receiver"/>
</dbReference>
<keyword evidence="1" id="KW-0378">Hydrolase</keyword>
<dbReference type="InterPro" id="IPR001932">
    <property type="entry name" value="PPM-type_phosphatase-like_dom"/>
</dbReference>
<organism evidence="4 5">
    <name type="scientific">Gilvimarinus gilvus</name>
    <dbReference type="NCBI Taxonomy" id="3058038"/>
    <lineage>
        <taxon>Bacteria</taxon>
        <taxon>Pseudomonadati</taxon>
        <taxon>Pseudomonadota</taxon>
        <taxon>Gammaproteobacteria</taxon>
        <taxon>Cellvibrionales</taxon>
        <taxon>Cellvibrionaceae</taxon>
        <taxon>Gilvimarinus</taxon>
    </lineage>
</organism>
<evidence type="ECO:0000313" key="4">
    <source>
        <dbReference type="EMBL" id="MDX6847975.1"/>
    </source>
</evidence>
<dbReference type="SMART" id="SM00448">
    <property type="entry name" value="REC"/>
    <property type="match status" value="1"/>
</dbReference>
<dbReference type="Proteomes" id="UP001273505">
    <property type="component" value="Unassembled WGS sequence"/>
</dbReference>
<dbReference type="InterPro" id="IPR052016">
    <property type="entry name" value="Bact_Sigma-Reg"/>
</dbReference>
<dbReference type="Pfam" id="PF00072">
    <property type="entry name" value="Response_reg"/>
    <property type="match status" value="1"/>
</dbReference>
<dbReference type="PANTHER" id="PTHR43156:SF2">
    <property type="entry name" value="STAGE II SPORULATION PROTEIN E"/>
    <property type="match status" value="1"/>
</dbReference>
<evidence type="ECO:0000256" key="2">
    <source>
        <dbReference type="PROSITE-ProRule" id="PRU00169"/>
    </source>
</evidence>
<dbReference type="PROSITE" id="PS50110">
    <property type="entry name" value="RESPONSE_REGULATORY"/>
    <property type="match status" value="1"/>
</dbReference>
<dbReference type="InterPro" id="IPR036457">
    <property type="entry name" value="PPM-type-like_dom_sf"/>
</dbReference>
<dbReference type="InterPro" id="IPR011006">
    <property type="entry name" value="CheY-like_superfamily"/>
</dbReference>
<dbReference type="CDD" id="cd16936">
    <property type="entry name" value="HATPase_RsbW-like"/>
    <property type="match status" value="1"/>
</dbReference>
<feature type="domain" description="Response regulatory" evidence="3">
    <location>
        <begin position="11"/>
        <end position="128"/>
    </location>
</feature>
<keyword evidence="2" id="KW-0597">Phosphoprotein</keyword>
<dbReference type="Gene3D" id="3.60.40.10">
    <property type="entry name" value="PPM-type phosphatase domain"/>
    <property type="match status" value="1"/>
</dbReference>
<dbReference type="CDD" id="cd00156">
    <property type="entry name" value="REC"/>
    <property type="match status" value="1"/>
</dbReference>
<dbReference type="Pfam" id="PF07228">
    <property type="entry name" value="SpoIIE"/>
    <property type="match status" value="1"/>
</dbReference>